<keyword evidence="2 9" id="KW-0378">Hydrolase</keyword>
<keyword evidence="13" id="KW-1185">Reference proteome</keyword>
<dbReference type="PROSITE" id="PS51217">
    <property type="entry name" value="UVRD_HELICASE_CTER"/>
    <property type="match status" value="1"/>
</dbReference>
<evidence type="ECO:0000256" key="9">
    <source>
        <dbReference type="PROSITE-ProRule" id="PRU00560"/>
    </source>
</evidence>
<dbReference type="Pfam" id="PF00580">
    <property type="entry name" value="UvrD-helicase"/>
    <property type="match status" value="1"/>
</dbReference>
<sequence length="1102" mass="125755">MTPQPESPKSFIIYRSSAGSGKTYTLAREYILLALQFPGYFRHILAVTFTNKATAEMKARIIQNLDMLRKGEGKGLRAEIRDALGITDQQLSKKADDSLTAILHDYSHFNVSTIDKFFQRVLRAFAREVGIQGGVTLELDQEKVLDEIIDRMLLEVGDNPQLTRWLTQFAEDKLQQGKSWDIRKDIKSLGRELFKERFKVVAPMLAEVAKDDNRVQLFMKGMQELQAVFENTVKGFIAKFDKVLEQHQLTVADFSRGGSGPAGLFAKFAKNEYEISDTRRGATDNLDAWITKTSKIRPQLEQALEGGILAAYNGMIDYHDRNILAYNSATQVMRYLYTLGIISDLSRNLGDYRDEEEVMLISDAPDFLNRIIGDNETPYIYEKAGTFYRHYLIDEFQDTSGFQWRNFRPLVENSLAQGYKNLVVGDVKQSIYRWRGGDSQLLLDQVANDIGDVYTQAEQLQNNWRSYANIINFNNKLFEQAPNFLADMLLEGASSIPDDTMKARVGKELERFRLSYHEAAQGQGNENKIGGLIKLQWFESDNPDDSDEVDEEAGSWDEKAIQQAITTIEDLQPKYALRDICILVRRAEEGRKMAKALLEKKETATGKKRYDVISPESLYLGASPVVRLLLSAFSHLYNPKNNLALAQLVYEYHHFLTKKSVPGLSELFIWAGNQEKQAEFEQLLPADFIEELPALLKVPLLELAERLIGLFGLTEYPREFPYLQGFQDALLEYSKNNRGDVGSFLQWWADTGSRRSVQVPEEQNAIRIMTIHKAKGLEFKAVLVPFCSWDFDHKLEEVLWCEAPAIPPFDRLPYYPVRYSSKLTATYFAEAYYEEKKQIYLDNINLLYVALTRPEEALYIYAPLPKFNKSGGFSINKVSDLLYKLFLDESTGDFAITPAPEIDAASYSVQIGGLPLYDDEQIGDRQPTVGLKNYLSTNWRNRLSIRLQGGTLDEGVREKSLISTQRGTVYHRLLSHIKHQDDLLKVLTDLLPLEPMDKDEQASIREQLEKLFDLPEMKGWYGGEWEVRTESPVLPMSGDIRRFDRVLLKADEAVLIEFKTGMPSNNHVRQATEYVSLLSGMGYAKVTGFLVYIDELKINQVA</sequence>
<evidence type="ECO:0000313" key="12">
    <source>
        <dbReference type="EMBL" id="WOK07635.1"/>
    </source>
</evidence>
<dbReference type="Gene3D" id="3.40.50.300">
    <property type="entry name" value="P-loop containing nucleotide triphosphate hydrolases"/>
    <property type="match status" value="3"/>
</dbReference>
<feature type="domain" description="UvrD-like helicase C-terminal" evidence="11">
    <location>
        <begin position="515"/>
        <end position="776"/>
    </location>
</feature>
<dbReference type="InterPro" id="IPR014016">
    <property type="entry name" value="UvrD-like_ATP-bd"/>
</dbReference>
<dbReference type="Pfam" id="PF13361">
    <property type="entry name" value="UvrD_C"/>
    <property type="match status" value="1"/>
</dbReference>
<keyword evidence="3 9" id="KW-0347">Helicase</keyword>
<comment type="catalytic activity">
    <reaction evidence="8">
        <text>ATP + H2O = ADP + phosphate + H(+)</text>
        <dbReference type="Rhea" id="RHEA:13065"/>
        <dbReference type="ChEBI" id="CHEBI:15377"/>
        <dbReference type="ChEBI" id="CHEBI:15378"/>
        <dbReference type="ChEBI" id="CHEBI:30616"/>
        <dbReference type="ChEBI" id="CHEBI:43474"/>
        <dbReference type="ChEBI" id="CHEBI:456216"/>
        <dbReference type="EC" id="5.6.2.4"/>
    </reaction>
</comment>
<keyword evidence="5" id="KW-0413">Isomerase</keyword>
<evidence type="ECO:0000256" key="3">
    <source>
        <dbReference type="ARBA" id="ARBA00022806"/>
    </source>
</evidence>
<evidence type="ECO:0000256" key="4">
    <source>
        <dbReference type="ARBA" id="ARBA00022840"/>
    </source>
</evidence>
<dbReference type="InterPro" id="IPR000212">
    <property type="entry name" value="DNA_helicase_UvrD/REP"/>
</dbReference>
<feature type="domain" description="UvrD-like helicase ATP-binding" evidence="10">
    <location>
        <begin position="1"/>
        <end position="467"/>
    </location>
</feature>
<evidence type="ECO:0000256" key="2">
    <source>
        <dbReference type="ARBA" id="ARBA00022801"/>
    </source>
</evidence>
<accession>A0ABZ0IRI3</accession>
<evidence type="ECO:0000256" key="1">
    <source>
        <dbReference type="ARBA" id="ARBA00022741"/>
    </source>
</evidence>
<dbReference type="EMBL" id="CP136051">
    <property type="protein sequence ID" value="WOK07635.1"/>
    <property type="molecule type" value="Genomic_DNA"/>
</dbReference>
<dbReference type="PROSITE" id="PS51198">
    <property type="entry name" value="UVRD_HELICASE_ATP_BIND"/>
    <property type="match status" value="1"/>
</dbReference>
<protein>
    <recommendedName>
        <fullName evidence="7">DNA 3'-5' helicase</fullName>
        <ecNumber evidence="7">5.6.2.4</ecNumber>
    </recommendedName>
</protein>
<reference evidence="12 13" key="1">
    <citation type="journal article" date="2023" name="Microbiol. Resour. Announc.">
        <title>Complete Genome Sequence of Imperialibacter roseus strain P4T.</title>
        <authorList>
            <person name="Tizabi D.R."/>
            <person name="Bachvaroff T."/>
            <person name="Hill R.T."/>
        </authorList>
    </citation>
    <scope>NUCLEOTIDE SEQUENCE [LARGE SCALE GENOMIC DNA]</scope>
    <source>
        <strain evidence="12 13">P4T</strain>
    </source>
</reference>
<keyword evidence="1 9" id="KW-0547">Nucleotide-binding</keyword>
<evidence type="ECO:0000256" key="8">
    <source>
        <dbReference type="ARBA" id="ARBA00048988"/>
    </source>
</evidence>
<evidence type="ECO:0000256" key="7">
    <source>
        <dbReference type="ARBA" id="ARBA00034808"/>
    </source>
</evidence>
<dbReference type="RefSeq" id="WP_317490306.1">
    <property type="nucleotide sequence ID" value="NZ_CP136051.1"/>
</dbReference>
<dbReference type="InterPro" id="IPR027417">
    <property type="entry name" value="P-loop_NTPase"/>
</dbReference>
<dbReference type="InterPro" id="IPR014017">
    <property type="entry name" value="DNA_helicase_UvrD-like_C"/>
</dbReference>
<dbReference type="PANTHER" id="PTHR11070:SF67">
    <property type="entry name" value="DNA 3'-5' HELICASE"/>
    <property type="match status" value="1"/>
</dbReference>
<evidence type="ECO:0000256" key="5">
    <source>
        <dbReference type="ARBA" id="ARBA00023235"/>
    </source>
</evidence>
<organism evidence="12 13">
    <name type="scientific">Imperialibacter roseus</name>
    <dbReference type="NCBI Taxonomy" id="1324217"/>
    <lineage>
        <taxon>Bacteria</taxon>
        <taxon>Pseudomonadati</taxon>
        <taxon>Bacteroidota</taxon>
        <taxon>Cytophagia</taxon>
        <taxon>Cytophagales</taxon>
        <taxon>Flammeovirgaceae</taxon>
        <taxon>Imperialibacter</taxon>
    </lineage>
</organism>
<evidence type="ECO:0000259" key="10">
    <source>
        <dbReference type="PROSITE" id="PS51198"/>
    </source>
</evidence>
<dbReference type="PANTHER" id="PTHR11070">
    <property type="entry name" value="UVRD / RECB / PCRA DNA HELICASE FAMILY MEMBER"/>
    <property type="match status" value="1"/>
</dbReference>
<dbReference type="EC" id="5.6.2.4" evidence="7"/>
<keyword evidence="4 9" id="KW-0067">ATP-binding</keyword>
<name>A0ABZ0IRI3_9BACT</name>
<dbReference type="SUPFAM" id="SSF52540">
    <property type="entry name" value="P-loop containing nucleoside triphosphate hydrolases"/>
    <property type="match status" value="1"/>
</dbReference>
<evidence type="ECO:0000259" key="11">
    <source>
        <dbReference type="PROSITE" id="PS51217"/>
    </source>
</evidence>
<dbReference type="Gene3D" id="1.10.3170.10">
    <property type="entry name" value="Recbcd, chain B, domain 2"/>
    <property type="match status" value="1"/>
</dbReference>
<dbReference type="Proteomes" id="UP001302349">
    <property type="component" value="Chromosome"/>
</dbReference>
<gene>
    <name evidence="12" type="ORF">RT717_03235</name>
</gene>
<proteinExistence type="predicted"/>
<feature type="binding site" evidence="9">
    <location>
        <begin position="16"/>
        <end position="23"/>
    </location>
    <ligand>
        <name>ATP</name>
        <dbReference type="ChEBI" id="CHEBI:30616"/>
    </ligand>
</feature>
<comment type="catalytic activity">
    <reaction evidence="6">
        <text>Couples ATP hydrolysis with the unwinding of duplex DNA by translocating in the 3'-5' direction.</text>
        <dbReference type="EC" id="5.6.2.4"/>
    </reaction>
</comment>
<evidence type="ECO:0000313" key="13">
    <source>
        <dbReference type="Proteomes" id="UP001302349"/>
    </source>
</evidence>
<evidence type="ECO:0000256" key="6">
    <source>
        <dbReference type="ARBA" id="ARBA00034617"/>
    </source>
</evidence>